<dbReference type="InterPro" id="IPR002213">
    <property type="entry name" value="UDP_glucos_trans"/>
</dbReference>
<reference evidence="6" key="1">
    <citation type="submission" date="2022-03" db="EMBL/GenBank/DDBJ databases">
        <title>A functionally conserved STORR gene fusion in Papaver species that diverged 16.8 million years ago.</title>
        <authorList>
            <person name="Catania T."/>
        </authorList>
    </citation>
    <scope>NUCLEOTIDE SEQUENCE</scope>
    <source>
        <strain evidence="6">S-191538</strain>
    </source>
</reference>
<organism evidence="6 7">
    <name type="scientific">Papaver nudicaule</name>
    <name type="common">Iceland poppy</name>
    <dbReference type="NCBI Taxonomy" id="74823"/>
    <lineage>
        <taxon>Eukaryota</taxon>
        <taxon>Viridiplantae</taxon>
        <taxon>Streptophyta</taxon>
        <taxon>Embryophyta</taxon>
        <taxon>Tracheophyta</taxon>
        <taxon>Spermatophyta</taxon>
        <taxon>Magnoliopsida</taxon>
        <taxon>Ranunculales</taxon>
        <taxon>Papaveraceae</taxon>
        <taxon>Papaveroideae</taxon>
        <taxon>Papaver</taxon>
    </lineage>
</organism>
<gene>
    <name evidence="6" type="ORF">MKW94_021055</name>
</gene>
<keyword evidence="7" id="KW-1185">Reference proteome</keyword>
<evidence type="ECO:0000256" key="3">
    <source>
        <dbReference type="ARBA" id="ARBA00022679"/>
    </source>
</evidence>
<keyword evidence="3 4" id="KW-0808">Transferase</keyword>
<dbReference type="PANTHER" id="PTHR48047">
    <property type="entry name" value="GLYCOSYLTRANSFERASE"/>
    <property type="match status" value="1"/>
</dbReference>
<accession>A0AA41V449</accession>
<evidence type="ECO:0000256" key="4">
    <source>
        <dbReference type="RuleBase" id="RU003718"/>
    </source>
</evidence>
<comment type="caution">
    <text evidence="6">The sequence shown here is derived from an EMBL/GenBank/DDBJ whole genome shotgun (WGS) entry which is preliminary data.</text>
</comment>
<evidence type="ECO:0000256" key="1">
    <source>
        <dbReference type="ARBA" id="ARBA00009995"/>
    </source>
</evidence>
<dbReference type="InterPro" id="IPR035595">
    <property type="entry name" value="UDP_glycos_trans_CS"/>
</dbReference>
<evidence type="ECO:0000313" key="7">
    <source>
        <dbReference type="Proteomes" id="UP001177140"/>
    </source>
</evidence>
<evidence type="ECO:0000256" key="5">
    <source>
        <dbReference type="RuleBase" id="RU362057"/>
    </source>
</evidence>
<dbReference type="AlphaFoldDB" id="A0AA41V449"/>
<dbReference type="FunFam" id="3.40.50.2000:FF:000047">
    <property type="entry name" value="Glycosyltransferase"/>
    <property type="match status" value="1"/>
</dbReference>
<dbReference type="SUPFAM" id="SSF53756">
    <property type="entry name" value="UDP-Glycosyltransferase/glycogen phosphorylase"/>
    <property type="match status" value="1"/>
</dbReference>
<dbReference type="CDD" id="cd03784">
    <property type="entry name" value="GT1_Gtf-like"/>
    <property type="match status" value="1"/>
</dbReference>
<dbReference type="PANTHER" id="PTHR48047:SF45">
    <property type="entry name" value="SCOPOLETIN GLUCOSYLTRANSFERASE-LIKE"/>
    <property type="match status" value="1"/>
</dbReference>
<dbReference type="PROSITE" id="PS00375">
    <property type="entry name" value="UDPGT"/>
    <property type="match status" value="1"/>
</dbReference>
<dbReference type="Gene3D" id="3.40.50.2000">
    <property type="entry name" value="Glycogen Phosphorylase B"/>
    <property type="match status" value="2"/>
</dbReference>
<proteinExistence type="inferred from homology"/>
<keyword evidence="2 4" id="KW-0328">Glycosyltransferase</keyword>
<name>A0AA41V449_PAPNU</name>
<evidence type="ECO:0000256" key="2">
    <source>
        <dbReference type="ARBA" id="ARBA00022676"/>
    </source>
</evidence>
<comment type="similarity">
    <text evidence="1 4">Belongs to the UDP-glycosyltransferase family.</text>
</comment>
<dbReference type="GO" id="GO:0035251">
    <property type="term" value="F:UDP-glucosyltransferase activity"/>
    <property type="evidence" value="ECO:0007669"/>
    <property type="project" value="TreeGrafter"/>
</dbReference>
<dbReference type="FunFam" id="3.40.50.2000:FF:000071">
    <property type="entry name" value="Glycosyltransferase"/>
    <property type="match status" value="1"/>
</dbReference>
<evidence type="ECO:0000313" key="6">
    <source>
        <dbReference type="EMBL" id="MCL7030529.1"/>
    </source>
</evidence>
<dbReference type="Pfam" id="PF00201">
    <property type="entry name" value="UDPGT"/>
    <property type="match status" value="1"/>
</dbReference>
<dbReference type="EC" id="2.4.1.-" evidence="5"/>
<protein>
    <recommendedName>
        <fullName evidence="5">Glycosyltransferase</fullName>
        <ecNumber evidence="5">2.4.1.-</ecNumber>
    </recommendedName>
</protein>
<dbReference type="Proteomes" id="UP001177140">
    <property type="component" value="Unassembled WGS sequence"/>
</dbReference>
<dbReference type="EMBL" id="JAJJMA010102734">
    <property type="protein sequence ID" value="MCL7030529.1"/>
    <property type="molecule type" value="Genomic_DNA"/>
</dbReference>
<sequence>MAYGHMIPTIDVARLFAARGVKATIIVTPRNASTSSKIIDRDRLSGLDIDIRTIPFPATEAGLPPGIENLDDITSPELIPKFGKAVDMLQLPFENLVQELRPNVIVGDMFIPWVTETAGKFGVPRIVFHGTCLFSLCLSESLRSCRPGITDKSTFLVPGLPDKIKMTMSELPEEAPATTGFAKLLERIRESEMQSYGAIINSFYELEPAYANHYTKVMGRKAWQIGPVSLRNEDTIDKAQRGKNSSVDEHCVLSWLDSKETNSVLYVCFGSVSRISNDQLVEIAMALEDSEIPFVWVIRQLENNEKRLLLPEGFEDRIKGKGLIITDWAPQVLILDHPAVGGFMTHCGWNSVLEGITAGVPLITWPVFGEQFHNQKFVTEVANIGIQVGVEKWNFWIDAENVSVKREKIVKAVIQLMSSDGEEATQMRNRAKQLSETASAAVKDGGSSYTNLTALIEELERNMKAADIVTESNYH</sequence>